<name>R4UMK5_9MOLU</name>
<feature type="transmembrane region" description="Helical" evidence="1">
    <location>
        <begin position="744"/>
        <end position="764"/>
    </location>
</feature>
<dbReference type="RefSeq" id="WP_016341111.1">
    <property type="nucleotide sequence ID" value="NC_021284.1"/>
</dbReference>
<dbReference type="EMBL" id="CP005078">
    <property type="protein sequence ID" value="AGM26471.1"/>
    <property type="molecule type" value="Genomic_DNA"/>
</dbReference>
<reference evidence="2 3" key="1">
    <citation type="journal article" date="2013" name="Genome Biol. Evol.">
        <title>Complete genomes of two dipteran-associated spiroplasmas provided insights into the origin, dynamics, and impacts of viral invasion in spiroplasma.</title>
        <authorList>
            <person name="Ku C."/>
            <person name="Lo W.S."/>
            <person name="Chen L.L."/>
            <person name="Kuo C.H."/>
        </authorList>
    </citation>
    <scope>NUCLEOTIDE SEQUENCE [LARGE SCALE GENOMIC DNA]</scope>
    <source>
        <strain evidence="2">EA-1</strain>
    </source>
</reference>
<dbReference type="PATRIC" id="fig|1276229.3.peg.877"/>
<organism evidence="2 3">
    <name type="scientific">Spiroplasma syrphidicola EA-1</name>
    <dbReference type="NCBI Taxonomy" id="1276229"/>
    <lineage>
        <taxon>Bacteria</taxon>
        <taxon>Bacillati</taxon>
        <taxon>Mycoplasmatota</taxon>
        <taxon>Mollicutes</taxon>
        <taxon>Entomoplasmatales</taxon>
        <taxon>Spiroplasmataceae</taxon>
        <taxon>Spiroplasma</taxon>
    </lineage>
</organism>
<sequence>MRKLFTLFLFVCFTFTYLVYYPFNFIQDNFFKLVSPSTIENVEPVDKVKLNPNLCSFDISGTLKQLRKENNTNVTIYGPEILLYDFETEKISLNLWKNLVENLSFSVNSNINFSTGEEESVLSKNVILKTERINEKIIRMQVQSLKKDNSVGTLQTLTSLYIKCDNKKLVLKMGIILENESLKYLNVSIKISLKLNGIFYKKKLNYEETKLKLSELVKTKEIVFDSYNNDMKEREKNILSNWDQYLLKIFRQNKYLINFFTIPNIDLQGNLISSSFYLKIPFSNIILNYDFVFKIKYQLTGTENINKRLIIMAGRNFKQDFNNDNKNQDYDKNIFYNQGVNVKLLSKFKNEKFYLDNKEIVGEDRIDLYLWPKLNDTQYEIKIIGEQNNKQNIIYNKKIVISGYSKSTNFYSTDGRMAKEEITFGNIDYPVVSSIIETKSNLTLEINWSKINFLYLYKLDDNLNPIKNYKVNDKKFTIQKDGIYNYRVYESSGRILNYYFFIGTKNIYYQNYFISDHFKILNKFLTTIRNPIILDSETISYEQLLSEIDNYYFWNNNAKPLVNLKKLNLEKILQLPNAINNNDSINSIKLLIIDVLNNYDLIYKRDYFIYINKIELSDFNNIKNDLSNGVKKIKIIANPYSSKVTGEYLINFSDNIFDLSQIDFSILTTSTHLKREYIKIINDTLIRNGVLATKDIDYRIFFDDNKILIKAINGSKKLTNEQVIYFPLAKRVGHFFNTVIPKNIAIIVTIVFIIIYLLFFVLLFRPIKKILKNKKSMS</sequence>
<gene>
    <name evidence="2" type="ORF">SSYRP_v1c08820</name>
</gene>
<keyword evidence="1" id="KW-0472">Membrane</keyword>
<evidence type="ECO:0000256" key="1">
    <source>
        <dbReference type="SAM" id="Phobius"/>
    </source>
</evidence>
<dbReference type="OrthoDB" id="9816831at2"/>
<proteinExistence type="predicted"/>
<keyword evidence="1" id="KW-1133">Transmembrane helix</keyword>
<dbReference type="Proteomes" id="UP000013963">
    <property type="component" value="Chromosome"/>
</dbReference>
<evidence type="ECO:0000313" key="3">
    <source>
        <dbReference type="Proteomes" id="UP000013963"/>
    </source>
</evidence>
<evidence type="ECO:0000313" key="2">
    <source>
        <dbReference type="EMBL" id="AGM26471.1"/>
    </source>
</evidence>
<dbReference type="AlphaFoldDB" id="R4UMK5"/>
<dbReference type="HOGENOM" id="CLU_359773_0_0_14"/>
<keyword evidence="1" id="KW-0812">Transmembrane</keyword>
<dbReference type="KEGG" id="ssyr:SSYRP_v1c08820"/>
<evidence type="ECO:0008006" key="4">
    <source>
        <dbReference type="Google" id="ProtNLM"/>
    </source>
</evidence>
<protein>
    <recommendedName>
        <fullName evidence="4">Transmembrane protein</fullName>
    </recommendedName>
</protein>
<accession>R4UMK5</accession>
<keyword evidence="3" id="KW-1185">Reference proteome</keyword>